<gene>
    <name evidence="1" type="ORF">HX018_10280</name>
</gene>
<dbReference type="EMBL" id="JACAGK010000025">
    <property type="protein sequence ID" value="MDM1048625.1"/>
    <property type="molecule type" value="Genomic_DNA"/>
</dbReference>
<accession>A0ABT7NMZ5</accession>
<evidence type="ECO:0000313" key="2">
    <source>
        <dbReference type="Proteomes" id="UP001170954"/>
    </source>
</evidence>
<dbReference type="Proteomes" id="UP001170954">
    <property type="component" value="Unassembled WGS sequence"/>
</dbReference>
<sequence>MEWGEVEVVGEKGRMFLHLWFREEEVDCFEPRKEGFFVFEPGKEGLKDLQDLVNPYILFFLVQDNIMLKKRTRIAAGSYV</sequence>
<reference evidence="1" key="1">
    <citation type="submission" date="2020-06" db="EMBL/GenBank/DDBJ databases">
        <authorList>
            <person name="Dong N."/>
        </authorList>
    </citation>
    <scope>NUCLEOTIDE SEQUENCE</scope>
    <source>
        <strain evidence="1">R1692</strain>
    </source>
</reference>
<name>A0ABT7NMZ5_9SPHI</name>
<evidence type="ECO:0000313" key="1">
    <source>
        <dbReference type="EMBL" id="MDM1048625.1"/>
    </source>
</evidence>
<protein>
    <submittedName>
        <fullName evidence="1">Uncharacterized protein</fullName>
    </submittedName>
</protein>
<dbReference type="RefSeq" id="WP_149524812.1">
    <property type="nucleotide sequence ID" value="NZ_CP030848.1"/>
</dbReference>
<keyword evidence="2" id="KW-1185">Reference proteome</keyword>
<reference evidence="1" key="2">
    <citation type="journal article" date="2022" name="Sci. Total Environ.">
        <title>Prevalence, transmission, and molecular epidemiology of tet(X)-positive bacteria among humans, animals, and environmental niches in China: An epidemiological, and genomic-based study.</title>
        <authorList>
            <person name="Dong N."/>
            <person name="Zeng Y."/>
            <person name="Cai C."/>
            <person name="Sun C."/>
            <person name="Lu J."/>
            <person name="Liu C."/>
            <person name="Zhou H."/>
            <person name="Sun Q."/>
            <person name="Shu L."/>
            <person name="Wang H."/>
            <person name="Wang Y."/>
            <person name="Wang S."/>
            <person name="Wu C."/>
            <person name="Chan E.W."/>
            <person name="Chen G."/>
            <person name="Shen Z."/>
            <person name="Chen S."/>
            <person name="Zhang R."/>
        </authorList>
    </citation>
    <scope>NUCLEOTIDE SEQUENCE</scope>
    <source>
        <strain evidence="1">R1692</strain>
    </source>
</reference>
<proteinExistence type="predicted"/>
<comment type="caution">
    <text evidence="1">The sequence shown here is derived from an EMBL/GenBank/DDBJ whole genome shotgun (WGS) entry which is preliminary data.</text>
</comment>
<organism evidence="1 2">
    <name type="scientific">Sphingobacterium hotanense</name>
    <dbReference type="NCBI Taxonomy" id="649196"/>
    <lineage>
        <taxon>Bacteria</taxon>
        <taxon>Pseudomonadati</taxon>
        <taxon>Bacteroidota</taxon>
        <taxon>Sphingobacteriia</taxon>
        <taxon>Sphingobacteriales</taxon>
        <taxon>Sphingobacteriaceae</taxon>
        <taxon>Sphingobacterium</taxon>
    </lineage>
</organism>